<gene>
    <name evidence="2" type="ORF">MOTC310_10750</name>
</gene>
<sequence>MPRSGAAVGARARPLGHPGPRSPVRARVPSPVGERSALAESRVRDATPPDNSRPSPRPSPARERGLVALCHPWRLPITYMCRSVAAGGKTAPRIRLRGDPKGADRPGADSRA</sequence>
<protein>
    <submittedName>
        <fullName evidence="2">Uncharacterized protein</fullName>
    </submittedName>
</protein>
<dbReference type="Proteomes" id="UP001355206">
    <property type="component" value="Unassembled WGS sequence"/>
</dbReference>
<feature type="compositionally biased region" description="Basic and acidic residues" evidence="1">
    <location>
        <begin position="96"/>
        <end position="112"/>
    </location>
</feature>
<organism evidence="2 3">
    <name type="scientific">Methylobacterium oryzae</name>
    <dbReference type="NCBI Taxonomy" id="334852"/>
    <lineage>
        <taxon>Bacteria</taxon>
        <taxon>Pseudomonadati</taxon>
        <taxon>Pseudomonadota</taxon>
        <taxon>Alphaproteobacteria</taxon>
        <taxon>Hyphomicrobiales</taxon>
        <taxon>Methylobacteriaceae</taxon>
        <taxon>Methylobacterium</taxon>
    </lineage>
</organism>
<evidence type="ECO:0000313" key="3">
    <source>
        <dbReference type="Proteomes" id="UP001355206"/>
    </source>
</evidence>
<feature type="region of interest" description="Disordered" evidence="1">
    <location>
        <begin position="87"/>
        <end position="112"/>
    </location>
</feature>
<comment type="caution">
    <text evidence="2">The sequence shown here is derived from an EMBL/GenBank/DDBJ whole genome shotgun (WGS) entry which is preliminary data.</text>
</comment>
<name>A0ABU7TM95_9HYPH</name>
<evidence type="ECO:0000256" key="1">
    <source>
        <dbReference type="SAM" id="MobiDB-lite"/>
    </source>
</evidence>
<reference evidence="2 3" key="1">
    <citation type="journal article" date="2012" name="Genet. Mol. Biol.">
        <title>Analysis of 16S rRNA and mxaF genes revealing insights into Methylobacterium niche-specific plant association.</title>
        <authorList>
            <person name="Dourado M.N."/>
            <person name="Andreote F.D."/>
            <person name="Dini-Andreote F."/>
            <person name="Conti R."/>
            <person name="Araujo J.M."/>
            <person name="Araujo W.L."/>
        </authorList>
    </citation>
    <scope>NUCLEOTIDE SEQUENCE [LARGE SCALE GENOMIC DNA]</scope>
    <source>
        <strain evidence="2 3">TC3-10</strain>
    </source>
</reference>
<feature type="compositionally biased region" description="Low complexity" evidence="1">
    <location>
        <begin position="18"/>
        <end position="33"/>
    </location>
</feature>
<accession>A0ABU7TM95</accession>
<evidence type="ECO:0000313" key="2">
    <source>
        <dbReference type="EMBL" id="MEE7490914.1"/>
    </source>
</evidence>
<dbReference type="EMBL" id="MLCA01000006">
    <property type="protein sequence ID" value="MEE7490914.1"/>
    <property type="molecule type" value="Genomic_DNA"/>
</dbReference>
<proteinExistence type="predicted"/>
<feature type="region of interest" description="Disordered" evidence="1">
    <location>
        <begin position="1"/>
        <end position="63"/>
    </location>
</feature>
<keyword evidence="3" id="KW-1185">Reference proteome</keyword>